<gene>
    <name evidence="2" type="ORF">EYF80_060204</name>
</gene>
<accession>A0A4Z2EL78</accession>
<feature type="compositionally biased region" description="Polar residues" evidence="1">
    <location>
        <begin position="20"/>
        <end position="31"/>
    </location>
</feature>
<feature type="region of interest" description="Disordered" evidence="1">
    <location>
        <begin position="18"/>
        <end position="73"/>
    </location>
</feature>
<evidence type="ECO:0000256" key="1">
    <source>
        <dbReference type="SAM" id="MobiDB-lite"/>
    </source>
</evidence>
<organism evidence="2 3">
    <name type="scientific">Liparis tanakae</name>
    <name type="common">Tanaka's snailfish</name>
    <dbReference type="NCBI Taxonomy" id="230148"/>
    <lineage>
        <taxon>Eukaryota</taxon>
        <taxon>Metazoa</taxon>
        <taxon>Chordata</taxon>
        <taxon>Craniata</taxon>
        <taxon>Vertebrata</taxon>
        <taxon>Euteleostomi</taxon>
        <taxon>Actinopterygii</taxon>
        <taxon>Neopterygii</taxon>
        <taxon>Teleostei</taxon>
        <taxon>Neoteleostei</taxon>
        <taxon>Acanthomorphata</taxon>
        <taxon>Eupercaria</taxon>
        <taxon>Perciformes</taxon>
        <taxon>Cottioidei</taxon>
        <taxon>Cottales</taxon>
        <taxon>Liparidae</taxon>
        <taxon>Liparis</taxon>
    </lineage>
</organism>
<reference evidence="2 3" key="1">
    <citation type="submission" date="2019-03" db="EMBL/GenBank/DDBJ databases">
        <title>First draft genome of Liparis tanakae, snailfish: a comprehensive survey of snailfish specific genes.</title>
        <authorList>
            <person name="Kim W."/>
            <person name="Song I."/>
            <person name="Jeong J.-H."/>
            <person name="Kim D."/>
            <person name="Kim S."/>
            <person name="Ryu S."/>
            <person name="Song J.Y."/>
            <person name="Lee S.K."/>
        </authorList>
    </citation>
    <scope>NUCLEOTIDE SEQUENCE [LARGE SCALE GENOMIC DNA]</scope>
    <source>
        <tissue evidence="2">Muscle</tissue>
    </source>
</reference>
<keyword evidence="3" id="KW-1185">Reference proteome</keyword>
<comment type="caution">
    <text evidence="2">The sequence shown here is derived from an EMBL/GenBank/DDBJ whole genome shotgun (WGS) entry which is preliminary data.</text>
</comment>
<feature type="compositionally biased region" description="Basic and acidic residues" evidence="1">
    <location>
        <begin position="42"/>
        <end position="64"/>
    </location>
</feature>
<name>A0A4Z2EL78_9TELE</name>
<dbReference type="AlphaFoldDB" id="A0A4Z2EL78"/>
<proteinExistence type="predicted"/>
<evidence type="ECO:0000313" key="2">
    <source>
        <dbReference type="EMBL" id="TNN29646.1"/>
    </source>
</evidence>
<dbReference type="Proteomes" id="UP000314294">
    <property type="component" value="Unassembled WGS sequence"/>
</dbReference>
<sequence>MTPQSTLPECTPTRMLMSTPVASRTCLQTRRPSAMRRKRHGEHPTEQTLKHSNTRAERRADASTRHATRGPRRVIAVQSERGGSLTLTHSTLTLAIWSNFPNSSLSMMTSSLGEQSLASRVKPTMSA</sequence>
<dbReference type="EMBL" id="SRLO01005405">
    <property type="protein sequence ID" value="TNN29646.1"/>
    <property type="molecule type" value="Genomic_DNA"/>
</dbReference>
<evidence type="ECO:0000313" key="3">
    <source>
        <dbReference type="Proteomes" id="UP000314294"/>
    </source>
</evidence>
<protein>
    <submittedName>
        <fullName evidence="2">Uncharacterized protein</fullName>
    </submittedName>
</protein>